<comment type="caution">
    <text evidence="1">The sequence shown here is derived from an EMBL/GenBank/DDBJ whole genome shotgun (WGS) entry which is preliminary data.</text>
</comment>
<reference evidence="1" key="1">
    <citation type="submission" date="2021-01" db="EMBL/GenBank/DDBJ databases">
        <authorList>
            <person name="Sun Q."/>
        </authorList>
    </citation>
    <scope>NUCLEOTIDE SEQUENCE</scope>
    <source>
        <strain evidence="1">YIM B02566</strain>
    </source>
</reference>
<sequence>MTLHASKYNDAAGSEYFGTKGDAMTCWQEGLGKYSCYIGYDAVTNVLSAAKTCQHE</sequence>
<accession>A0ACC5RC21</accession>
<dbReference type="Proteomes" id="UP000616151">
    <property type="component" value="Unassembled WGS sequence"/>
</dbReference>
<dbReference type="EMBL" id="JAENHL010000008">
    <property type="protein sequence ID" value="MBK1870178.1"/>
    <property type="molecule type" value="Genomic_DNA"/>
</dbReference>
<gene>
    <name evidence="1" type="ORF">JHL16_27700</name>
</gene>
<keyword evidence="2" id="KW-1185">Reference proteome</keyword>
<organism evidence="1 2">
    <name type="scientific">Taklimakanibacter albus</name>
    <dbReference type="NCBI Taxonomy" id="2800327"/>
    <lineage>
        <taxon>Bacteria</taxon>
        <taxon>Pseudomonadati</taxon>
        <taxon>Pseudomonadota</taxon>
        <taxon>Alphaproteobacteria</taxon>
        <taxon>Hyphomicrobiales</taxon>
        <taxon>Aestuariivirgaceae</taxon>
        <taxon>Taklimakanibacter</taxon>
    </lineage>
</organism>
<evidence type="ECO:0000313" key="2">
    <source>
        <dbReference type="Proteomes" id="UP000616151"/>
    </source>
</evidence>
<proteinExistence type="predicted"/>
<evidence type="ECO:0000313" key="1">
    <source>
        <dbReference type="EMBL" id="MBK1870178.1"/>
    </source>
</evidence>
<protein>
    <submittedName>
        <fullName evidence="1">Uncharacterized protein</fullName>
    </submittedName>
</protein>
<name>A0ACC5RC21_9HYPH</name>